<dbReference type="OrthoDB" id="426293at2759"/>
<dbReference type="PROSITE" id="PS50042">
    <property type="entry name" value="CNMP_BINDING_3"/>
    <property type="match status" value="1"/>
</dbReference>
<evidence type="ECO:0000256" key="6">
    <source>
        <dbReference type="ARBA" id="ARBA00022826"/>
    </source>
</evidence>
<dbReference type="InterPro" id="IPR045319">
    <property type="entry name" value="KAT/AKT"/>
</dbReference>
<comment type="similarity">
    <text evidence="2 14">Belongs to the potassium channel family. Plant (TC 1.A.1.4) subfamily.</text>
</comment>
<accession>A0A9W7M3D6</accession>
<keyword evidence="11 14" id="KW-0472">Membrane</keyword>
<comment type="domain">
    <text evidence="14">The segment S4 is probably the voltage-sensor and is characterized by a series of positively charged amino acids. The pore-forming region H5 is enclosed by the transmembrane segments S5 and S6 in the Shaker-type (1P/6TM) and contains the GYGD signature motif which seems to be involved in potassium selectivity.</text>
</comment>
<dbReference type="PROSITE" id="PS50297">
    <property type="entry name" value="ANK_REP_REGION"/>
    <property type="match status" value="2"/>
</dbReference>
<dbReference type="SUPFAM" id="SSF48403">
    <property type="entry name" value="Ankyrin repeat"/>
    <property type="match status" value="1"/>
</dbReference>
<evidence type="ECO:0000256" key="10">
    <source>
        <dbReference type="ARBA" id="ARBA00023065"/>
    </source>
</evidence>
<dbReference type="Pfam" id="PF00520">
    <property type="entry name" value="Ion_trans"/>
    <property type="match status" value="1"/>
</dbReference>
<dbReference type="Pfam" id="PF00027">
    <property type="entry name" value="cNMP_binding"/>
    <property type="match status" value="1"/>
</dbReference>
<comment type="subcellular location">
    <subcellularLocation>
        <location evidence="1 14">Membrane</location>
        <topology evidence="1 14">Multi-pass membrane protein</topology>
    </subcellularLocation>
</comment>
<keyword evidence="3 14" id="KW-0813">Transport</keyword>
<comment type="caution">
    <text evidence="14">Lacks conserved residue(s) required for the propagation of feature annotation.</text>
</comment>
<evidence type="ECO:0000313" key="18">
    <source>
        <dbReference type="EMBL" id="GMI88187.1"/>
    </source>
</evidence>
<comment type="caution">
    <text evidence="18">The sequence shown here is derived from an EMBL/GenBank/DDBJ whole genome shotgun (WGS) entry which is preliminary data.</text>
</comment>
<feature type="region of interest" description="Disordered" evidence="15">
    <location>
        <begin position="1"/>
        <end position="60"/>
    </location>
</feature>
<dbReference type="PANTHER" id="PTHR45743:SF21">
    <property type="entry name" value="POTASSIUM CHANNEL AKT2_3"/>
    <property type="match status" value="1"/>
</dbReference>
<evidence type="ECO:0000256" key="2">
    <source>
        <dbReference type="ARBA" id="ARBA00007929"/>
    </source>
</evidence>
<evidence type="ECO:0000259" key="17">
    <source>
        <dbReference type="PROSITE" id="PS51490"/>
    </source>
</evidence>
<dbReference type="Proteomes" id="UP001165190">
    <property type="component" value="Unassembled WGS sequence"/>
</dbReference>
<comment type="domain">
    <text evidence="14">The KHA domain (rich in hydrophobic and acidic residues) present in the C-terminal part is likely to be important for tetramerization.</text>
</comment>
<dbReference type="EMBL" id="BSYR01000022">
    <property type="protein sequence ID" value="GMI88187.1"/>
    <property type="molecule type" value="Genomic_DNA"/>
</dbReference>
<evidence type="ECO:0000256" key="1">
    <source>
        <dbReference type="ARBA" id="ARBA00004141"/>
    </source>
</evidence>
<dbReference type="FunFam" id="1.10.287.70:FF:000123">
    <property type="entry name" value="Potassium channel KAT3"/>
    <property type="match status" value="1"/>
</dbReference>
<evidence type="ECO:0000313" key="19">
    <source>
        <dbReference type="Proteomes" id="UP001165190"/>
    </source>
</evidence>
<keyword evidence="8 14" id="KW-0630">Potassium</keyword>
<dbReference type="InterPro" id="IPR021789">
    <property type="entry name" value="KHA_dom"/>
</dbReference>
<keyword evidence="19" id="KW-1185">Reference proteome</keyword>
<dbReference type="Gene3D" id="2.60.120.10">
    <property type="entry name" value="Jelly Rolls"/>
    <property type="match status" value="1"/>
</dbReference>
<dbReference type="InterPro" id="IPR003938">
    <property type="entry name" value="K_chnl_volt-dep_EAG/ELK/ERG"/>
</dbReference>
<dbReference type="InterPro" id="IPR036770">
    <property type="entry name" value="Ankyrin_rpt-contain_sf"/>
</dbReference>
<organism evidence="18 19">
    <name type="scientific">Hibiscus trionum</name>
    <name type="common">Flower of an hour</name>
    <dbReference type="NCBI Taxonomy" id="183268"/>
    <lineage>
        <taxon>Eukaryota</taxon>
        <taxon>Viridiplantae</taxon>
        <taxon>Streptophyta</taxon>
        <taxon>Embryophyta</taxon>
        <taxon>Tracheophyta</taxon>
        <taxon>Spermatophyta</taxon>
        <taxon>Magnoliopsida</taxon>
        <taxon>eudicotyledons</taxon>
        <taxon>Gunneridae</taxon>
        <taxon>Pentapetalae</taxon>
        <taxon>rosids</taxon>
        <taxon>malvids</taxon>
        <taxon>Malvales</taxon>
        <taxon>Malvaceae</taxon>
        <taxon>Malvoideae</taxon>
        <taxon>Hibiscus</taxon>
    </lineage>
</organism>
<evidence type="ECO:0000259" key="16">
    <source>
        <dbReference type="PROSITE" id="PS50042"/>
    </source>
</evidence>
<feature type="transmembrane region" description="Helical" evidence="14">
    <location>
        <begin position="247"/>
        <end position="265"/>
    </location>
</feature>
<dbReference type="Pfam" id="PF11834">
    <property type="entry name" value="KHA"/>
    <property type="match status" value="1"/>
</dbReference>
<keyword evidence="4 14" id="KW-0633">Potassium transport</keyword>
<dbReference type="SUPFAM" id="SSF81324">
    <property type="entry name" value="Voltage-gated potassium channels"/>
    <property type="match status" value="1"/>
</dbReference>
<reference evidence="18" key="1">
    <citation type="submission" date="2023-05" db="EMBL/GenBank/DDBJ databases">
        <title>Genome and transcriptome analyses reveal genes involved in the formation of fine ridges on petal epidermal cells in Hibiscus trionum.</title>
        <authorList>
            <person name="Koshimizu S."/>
            <person name="Masuda S."/>
            <person name="Ishii T."/>
            <person name="Shirasu K."/>
            <person name="Hoshino A."/>
            <person name="Arita M."/>
        </authorList>
    </citation>
    <scope>NUCLEOTIDE SEQUENCE</scope>
    <source>
        <strain evidence="18">Hamamatsu line</strain>
    </source>
</reference>
<dbReference type="PANTHER" id="PTHR45743">
    <property type="entry name" value="POTASSIUM CHANNEL AKT1"/>
    <property type="match status" value="1"/>
</dbReference>
<evidence type="ECO:0000256" key="15">
    <source>
        <dbReference type="SAM" id="MobiDB-lite"/>
    </source>
</evidence>
<feature type="compositionally biased region" description="Basic and acidic residues" evidence="15">
    <location>
        <begin position="44"/>
        <end position="56"/>
    </location>
</feature>
<evidence type="ECO:0000256" key="8">
    <source>
        <dbReference type="ARBA" id="ARBA00022958"/>
    </source>
</evidence>
<dbReference type="InterPro" id="IPR002110">
    <property type="entry name" value="Ankyrin_rpt"/>
</dbReference>
<evidence type="ECO:0000256" key="14">
    <source>
        <dbReference type="RuleBase" id="RU369015"/>
    </source>
</evidence>
<dbReference type="SUPFAM" id="SSF51206">
    <property type="entry name" value="cAMP-binding domain-like"/>
    <property type="match status" value="1"/>
</dbReference>
<keyword evidence="6 14" id="KW-0631">Potassium channel</keyword>
<evidence type="ECO:0000256" key="4">
    <source>
        <dbReference type="ARBA" id="ARBA00022538"/>
    </source>
</evidence>
<feature type="repeat" description="ANK" evidence="13">
    <location>
        <begin position="601"/>
        <end position="633"/>
    </location>
</feature>
<feature type="domain" description="Cyclic nucleotide-binding" evidence="16">
    <location>
        <begin position="423"/>
        <end position="543"/>
    </location>
</feature>
<dbReference type="AlphaFoldDB" id="A0A9W7M3D6"/>
<evidence type="ECO:0000256" key="7">
    <source>
        <dbReference type="ARBA" id="ARBA00022882"/>
    </source>
</evidence>
<dbReference type="PROSITE" id="PS50088">
    <property type="entry name" value="ANK_REPEAT"/>
    <property type="match status" value="2"/>
</dbReference>
<feature type="repeat" description="ANK" evidence="13">
    <location>
        <begin position="698"/>
        <end position="730"/>
    </location>
</feature>
<gene>
    <name evidence="18" type="ORF">HRI_002488000</name>
</gene>
<comment type="subunit">
    <text evidence="14">The potassium channel is composed of a homo- or heterotetrameric complex of pore-forming subunits.</text>
</comment>
<name>A0A9W7M3D6_HIBTR</name>
<feature type="transmembrane region" description="Helical" evidence="14">
    <location>
        <begin position="321"/>
        <end position="346"/>
    </location>
</feature>
<dbReference type="GO" id="GO:0034702">
    <property type="term" value="C:monoatomic ion channel complex"/>
    <property type="evidence" value="ECO:0007669"/>
    <property type="project" value="UniProtKB-KW"/>
</dbReference>
<dbReference type="Gene3D" id="1.10.287.70">
    <property type="match status" value="1"/>
</dbReference>
<dbReference type="InterPro" id="IPR014710">
    <property type="entry name" value="RmlC-like_jellyroll"/>
</dbReference>
<keyword evidence="13" id="KW-0040">ANK repeat</keyword>
<dbReference type="InterPro" id="IPR005821">
    <property type="entry name" value="Ion_trans_dom"/>
</dbReference>
<evidence type="ECO:0000256" key="11">
    <source>
        <dbReference type="ARBA" id="ARBA00023136"/>
    </source>
</evidence>
<feature type="transmembrane region" description="Helical" evidence="14">
    <location>
        <begin position="291"/>
        <end position="309"/>
    </location>
</feature>
<evidence type="ECO:0000256" key="3">
    <source>
        <dbReference type="ARBA" id="ARBA00022448"/>
    </source>
</evidence>
<dbReference type="InterPro" id="IPR018490">
    <property type="entry name" value="cNMP-bd_dom_sf"/>
</dbReference>
<sequence length="854" mass="96842">MPEEKRQHKMSSEDLSHRSSLSRKKTETKISPEALKSFSSISRARTEGGQRRRESSDSLYSDTSLSLSNLSKLILPPLGASSYNNNERSSSQGWIISPMDTRYRFWETFMVTLVFYSAWVYPFELAFFRSEPPRELYICDNIVDSFFAIDIVLTFFTAYIDSTTHLLVRDHKMIAKRYLSTWFIMDLASTIPFEALAQLFVAKSELGVSYSCLALLRFWRLRRVKDYFTRLEKDIRVSYFWIRSARLVSVTLFHVHCAACIYYMMADRNPHSERTWIGSLNPNFRQTSLRYRYIASLYWSITTMSTVGYGDLHAVNNNEMVFISCYMLFNLGLTAYIIGNMTNLVVEGTRRTMEFRNGIESASNFVSANRFPKRLKDQMLAYMCLRFKAESLNQQHLVEQFPKSIYTSICQHLFLPIVEKVYLFDGISRETLLHLVAKMKAEYVPPREDVMTQNDAPEDVYIIVSGEVEIIECEMEKEEVVVGTMHCGDLLGETGALCSRPHRYTFRTKTLCQLLNLKTADLIKAMQAKHKDNVAILKNFLQHNKKLKDMTTGGSEKEGGEEVGDPRNMSISLLDVADTGNAAFLDELLKARLDPNIGDCKGRTPLHIAASNGHEECVLVLLKHACNVHSRDMNGNTALWDAISSKHHSIFRILYHCASISDRFTTGDLLCTAAKRNDLAVMQELLKQGLNVDAKDRSGLTALQVAMKEKHNQMVNLLVMNGADIVNANIYELSPSTLNEMLQKREIGLQITGTEPVSPSLGAGNQVGKDHPRVSIYNGHPITRKESGCMETGKLIRLPDSIDELKNFAGDKFGIDARNSIVTDEAGAEIESIDLVRDNDKLFIHEKTNTGPRT</sequence>
<dbReference type="SMART" id="SM00100">
    <property type="entry name" value="cNMP"/>
    <property type="match status" value="1"/>
</dbReference>
<dbReference type="FunFam" id="2.60.120.10:FF:000074">
    <property type="entry name" value="Potassium channel KAT2"/>
    <property type="match status" value="1"/>
</dbReference>
<dbReference type="SMART" id="SM00248">
    <property type="entry name" value="ANK"/>
    <property type="match status" value="5"/>
</dbReference>
<proteinExistence type="inferred from homology"/>
<keyword evidence="7 14" id="KW-0851">Voltage-gated channel</keyword>
<keyword evidence="10 14" id="KW-0406">Ion transport</keyword>
<evidence type="ECO:0000256" key="9">
    <source>
        <dbReference type="ARBA" id="ARBA00022989"/>
    </source>
</evidence>
<feature type="domain" description="KHA" evidence="17">
    <location>
        <begin position="773"/>
        <end position="854"/>
    </location>
</feature>
<dbReference type="CDD" id="cd00038">
    <property type="entry name" value="CAP_ED"/>
    <property type="match status" value="1"/>
</dbReference>
<comment type="function">
    <text evidence="14">Potassium channel.</text>
</comment>
<keyword evidence="5 14" id="KW-0812">Transmembrane</keyword>
<evidence type="ECO:0000256" key="5">
    <source>
        <dbReference type="ARBA" id="ARBA00022692"/>
    </source>
</evidence>
<keyword evidence="9 14" id="KW-1133">Transmembrane helix</keyword>
<evidence type="ECO:0000256" key="13">
    <source>
        <dbReference type="PROSITE-ProRule" id="PRU00023"/>
    </source>
</evidence>
<feature type="compositionally biased region" description="Basic and acidic residues" evidence="15">
    <location>
        <begin position="1"/>
        <end position="17"/>
    </location>
</feature>
<protein>
    <recommendedName>
        <fullName evidence="14">Potassium channel</fullName>
    </recommendedName>
</protein>
<evidence type="ECO:0000256" key="12">
    <source>
        <dbReference type="ARBA" id="ARBA00023303"/>
    </source>
</evidence>
<dbReference type="InterPro" id="IPR000595">
    <property type="entry name" value="cNMP-bd_dom"/>
</dbReference>
<feature type="transmembrane region" description="Helical" evidence="14">
    <location>
        <begin position="142"/>
        <end position="160"/>
    </location>
</feature>
<dbReference type="PRINTS" id="PR01415">
    <property type="entry name" value="ANKYRIN"/>
</dbReference>
<keyword evidence="12 14" id="KW-0407">Ion channel</keyword>
<feature type="transmembrane region" description="Helical" evidence="14">
    <location>
        <begin position="105"/>
        <end position="122"/>
    </location>
</feature>
<dbReference type="PROSITE" id="PS51490">
    <property type="entry name" value="KHA"/>
    <property type="match status" value="1"/>
</dbReference>
<dbReference type="Pfam" id="PF12796">
    <property type="entry name" value="Ank_2"/>
    <property type="match status" value="2"/>
</dbReference>
<dbReference type="GO" id="GO:0005249">
    <property type="term" value="F:voltage-gated potassium channel activity"/>
    <property type="evidence" value="ECO:0007669"/>
    <property type="project" value="UniProtKB-UniRule"/>
</dbReference>
<dbReference type="PRINTS" id="PR01463">
    <property type="entry name" value="EAGCHANLFMLY"/>
</dbReference>
<dbReference type="Gene3D" id="1.25.40.20">
    <property type="entry name" value="Ankyrin repeat-containing domain"/>
    <property type="match status" value="2"/>
</dbReference>